<gene>
    <name evidence="1" type="primary">gb08218</name>
    <name evidence="1" type="ORF">PR202_gb08218</name>
</gene>
<name>A0AAV5EEA5_ELECO</name>
<reference evidence="1" key="1">
    <citation type="journal article" date="2018" name="DNA Res.">
        <title>Multiple hybrid de novo genome assembly of finger millet, an orphan allotetraploid crop.</title>
        <authorList>
            <person name="Hatakeyama M."/>
            <person name="Aluri S."/>
            <person name="Balachadran M.T."/>
            <person name="Sivarajan S.R."/>
            <person name="Patrignani A."/>
            <person name="Gruter S."/>
            <person name="Poveda L."/>
            <person name="Shimizu-Inatsugi R."/>
            <person name="Baeten J."/>
            <person name="Francoijs K.J."/>
            <person name="Nataraja K.N."/>
            <person name="Reddy Y.A.N."/>
            <person name="Phadnis S."/>
            <person name="Ravikumar R.L."/>
            <person name="Schlapbach R."/>
            <person name="Sreeman S.M."/>
            <person name="Shimizu K.K."/>
        </authorList>
    </citation>
    <scope>NUCLEOTIDE SEQUENCE</scope>
</reference>
<evidence type="ECO:0000313" key="2">
    <source>
        <dbReference type="Proteomes" id="UP001054889"/>
    </source>
</evidence>
<proteinExistence type="predicted"/>
<dbReference type="Proteomes" id="UP001054889">
    <property type="component" value="Unassembled WGS sequence"/>
</dbReference>
<comment type="caution">
    <text evidence="1">The sequence shown here is derived from an EMBL/GenBank/DDBJ whole genome shotgun (WGS) entry which is preliminary data.</text>
</comment>
<dbReference type="EMBL" id="BQKI01000075">
    <property type="protein sequence ID" value="GJN20796.1"/>
    <property type="molecule type" value="Genomic_DNA"/>
</dbReference>
<dbReference type="AlphaFoldDB" id="A0AAV5EEA5"/>
<organism evidence="1 2">
    <name type="scientific">Eleusine coracana subsp. coracana</name>
    <dbReference type="NCBI Taxonomy" id="191504"/>
    <lineage>
        <taxon>Eukaryota</taxon>
        <taxon>Viridiplantae</taxon>
        <taxon>Streptophyta</taxon>
        <taxon>Embryophyta</taxon>
        <taxon>Tracheophyta</taxon>
        <taxon>Spermatophyta</taxon>
        <taxon>Magnoliopsida</taxon>
        <taxon>Liliopsida</taxon>
        <taxon>Poales</taxon>
        <taxon>Poaceae</taxon>
        <taxon>PACMAD clade</taxon>
        <taxon>Chloridoideae</taxon>
        <taxon>Cynodonteae</taxon>
        <taxon>Eleusininae</taxon>
        <taxon>Eleusine</taxon>
    </lineage>
</organism>
<evidence type="ECO:0000313" key="1">
    <source>
        <dbReference type="EMBL" id="GJN20796.1"/>
    </source>
</evidence>
<accession>A0AAV5EEA5</accession>
<keyword evidence="2" id="KW-1185">Reference proteome</keyword>
<protein>
    <submittedName>
        <fullName evidence="1">Uncharacterized protein</fullName>
    </submittedName>
</protein>
<sequence length="70" mass="8283">MILPSRWRAVAWRVEGTPRARRWHVADRWRYEQSGHAYMLAGHAQQRATSTQVFTQARGRGKESAEEYWP</sequence>
<reference evidence="1" key="2">
    <citation type="submission" date="2021-12" db="EMBL/GenBank/DDBJ databases">
        <title>Resequencing data analysis of finger millet.</title>
        <authorList>
            <person name="Hatakeyama M."/>
            <person name="Aluri S."/>
            <person name="Balachadran M.T."/>
            <person name="Sivarajan S.R."/>
            <person name="Poveda L."/>
            <person name="Shimizu-Inatsugi R."/>
            <person name="Schlapbach R."/>
            <person name="Sreeman S.M."/>
            <person name="Shimizu K.K."/>
        </authorList>
    </citation>
    <scope>NUCLEOTIDE SEQUENCE</scope>
</reference>